<organism evidence="1">
    <name type="scientific">hydrothermal vent metagenome</name>
    <dbReference type="NCBI Taxonomy" id="652676"/>
    <lineage>
        <taxon>unclassified sequences</taxon>
        <taxon>metagenomes</taxon>
        <taxon>ecological metagenomes</taxon>
    </lineage>
</organism>
<proteinExistence type="predicted"/>
<name>A0A3B1A303_9ZZZZ</name>
<gene>
    <name evidence="1" type="ORF">MNBD_GAMMA23-1970</name>
</gene>
<dbReference type="AlphaFoldDB" id="A0A3B1A303"/>
<reference evidence="1" key="1">
    <citation type="submission" date="2018-06" db="EMBL/GenBank/DDBJ databases">
        <authorList>
            <person name="Zhirakovskaya E."/>
        </authorList>
    </citation>
    <scope>NUCLEOTIDE SEQUENCE</scope>
</reference>
<dbReference type="EMBL" id="UOFT01000026">
    <property type="protein sequence ID" value="VAW92549.1"/>
    <property type="molecule type" value="Genomic_DNA"/>
</dbReference>
<sequence length="151" mass="16784">MAAALGIFMNASFQLERLQGSFPFFIVSDASSFSPEDLVSNLIGFCSAFKAIPQAKMREICGEVSVDESYRIWDEHLPKGLSGLRNRTPRPILFPSKECDGDTRFPDILTSMTPMNAGINWIRLKKKFVDGRLVNAKRAITVSSKGVVIPR</sequence>
<evidence type="ECO:0000313" key="1">
    <source>
        <dbReference type="EMBL" id="VAW92549.1"/>
    </source>
</evidence>
<accession>A0A3B1A303</accession>
<protein>
    <submittedName>
        <fullName evidence="1">Uncharacterized protein</fullName>
    </submittedName>
</protein>